<dbReference type="PANTHER" id="PTHR30627:SF2">
    <property type="entry name" value="PEPTIDOGLYCAN D,D-TRANSPEPTIDASE MRDA"/>
    <property type="match status" value="1"/>
</dbReference>
<dbReference type="GO" id="GO:0008360">
    <property type="term" value="P:regulation of cell shape"/>
    <property type="evidence" value="ECO:0007669"/>
    <property type="project" value="UniProtKB-KW"/>
</dbReference>
<keyword evidence="6" id="KW-0645">Protease</keyword>
<name>A0A4R3J8W7_9PROT</name>
<comment type="subcellular location">
    <subcellularLocation>
        <location evidence="2">Cell membrane</location>
    </subcellularLocation>
    <subcellularLocation>
        <location evidence="1">Membrane</location>
        <topology evidence="1">Single-pass membrane protein</topology>
    </subcellularLocation>
</comment>
<keyword evidence="16" id="KW-0808">Transferase</keyword>
<keyword evidence="3" id="KW-1003">Cell membrane</keyword>
<dbReference type="Pfam" id="PF03717">
    <property type="entry name" value="PBP_dimer"/>
    <property type="match status" value="1"/>
</dbReference>
<dbReference type="FunFam" id="3.40.710.10:FF:000024">
    <property type="entry name" value="Penicillin-binding protein 2"/>
    <property type="match status" value="1"/>
</dbReference>
<protein>
    <submittedName>
        <fullName evidence="16">Peptidoglycan glycosyltransferase</fullName>
    </submittedName>
</protein>
<reference evidence="16 17" key="1">
    <citation type="submission" date="2019-03" db="EMBL/GenBank/DDBJ databases">
        <title>Genomic Encyclopedia of Type Strains, Phase IV (KMG-IV): sequencing the most valuable type-strain genomes for metagenomic binning, comparative biology and taxonomic classification.</title>
        <authorList>
            <person name="Goeker M."/>
        </authorList>
    </citation>
    <scope>NUCLEOTIDE SEQUENCE [LARGE SCALE GENOMIC DNA]</scope>
    <source>
        <strain evidence="16 17">DSM 101688</strain>
    </source>
</reference>
<dbReference type="Gene3D" id="3.30.1390.30">
    <property type="entry name" value="Penicillin-binding protein 2a, domain 3"/>
    <property type="match status" value="1"/>
</dbReference>
<evidence type="ECO:0000256" key="10">
    <source>
        <dbReference type="ARBA" id="ARBA00022984"/>
    </source>
</evidence>
<dbReference type="InterPro" id="IPR005311">
    <property type="entry name" value="PBP_dimer"/>
</dbReference>
<proteinExistence type="predicted"/>
<evidence type="ECO:0000256" key="5">
    <source>
        <dbReference type="ARBA" id="ARBA00022645"/>
    </source>
</evidence>
<keyword evidence="17" id="KW-1185">Reference proteome</keyword>
<keyword evidence="9" id="KW-0133">Cell shape</keyword>
<sequence length="628" mass="68479">MHRDSERLKLFNRRVALLAGGKVLLLSGLVGRMYYLQVVEAARYATLADENRINLRLLLPPRGPIVDRFGRPLAVNRQNYRSVLVPEQTPSVEMTLERLGQIVAISPSDKRRILREIRRKRAFVPVTVRDNLDWNEVSRIEVNTPDLPGVMIDEGQSRKYIDGREVAHVIGYVSSVSEKDINSDPLMELPGFRIGKAGVEKVYDLALRGTGGSSQVEVNALGRVIRELSRQEGQPGVDLQLTIDIELQRMVNKRLAGQSAACVVLDIHTGGVLAMSSTPSFDPNAFNRGLSNQEWQDLVSNPMAPLTNKAIAGQYSPGSTFKMVVALAALEKGVISSTNELFCSGSLTLGNAVFHCWKRSGHGRVDMRKAITQSCDVYFYEVARRLGIDAISAMANRLGMGAKLGIDLPGENTGLMPTRKWKMGAMGTPWQTGETLIAGIGQGYVLTTPLQLAVMTARLANGGIAVTPHLAHDIVTPEKVTPRKSGDFPSVGLDPDHLKVVLDGMTAVVSSPHGTAHRSRIDIAGMEMAGKSGTVQVRRITKLEREQGVRKNKDLAWLARDHALFVAYAPVHAPRYAVSVVVEHGGGGSSTAAPIARDVLLEAQKRKSARPAVIEQDARNYHRAESKG</sequence>
<dbReference type="GO" id="GO:0016740">
    <property type="term" value="F:transferase activity"/>
    <property type="evidence" value="ECO:0007669"/>
    <property type="project" value="UniProtKB-KW"/>
</dbReference>
<dbReference type="InterPro" id="IPR017790">
    <property type="entry name" value="Penicillin-binding_protein_2"/>
</dbReference>
<dbReference type="InterPro" id="IPR001460">
    <property type="entry name" value="PCN-bd_Tpept"/>
</dbReference>
<evidence type="ECO:0000256" key="13">
    <source>
        <dbReference type="ARBA" id="ARBA00023316"/>
    </source>
</evidence>
<evidence type="ECO:0000256" key="7">
    <source>
        <dbReference type="ARBA" id="ARBA00022692"/>
    </source>
</evidence>
<keyword evidence="13" id="KW-0961">Cell wall biogenesis/degradation</keyword>
<dbReference type="RefSeq" id="WP_132939803.1">
    <property type="nucleotide sequence ID" value="NZ_CP119676.1"/>
</dbReference>
<evidence type="ECO:0000256" key="4">
    <source>
        <dbReference type="ARBA" id="ARBA00022519"/>
    </source>
</evidence>
<accession>A0A4R3J8W7</accession>
<evidence type="ECO:0000313" key="17">
    <source>
        <dbReference type="Proteomes" id="UP000295304"/>
    </source>
</evidence>
<dbReference type="GO" id="GO:0009002">
    <property type="term" value="F:serine-type D-Ala-D-Ala carboxypeptidase activity"/>
    <property type="evidence" value="ECO:0007669"/>
    <property type="project" value="InterPro"/>
</dbReference>
<organism evidence="16 17">
    <name type="scientific">Varunaivibrio sulfuroxidans</name>
    <dbReference type="NCBI Taxonomy" id="1773489"/>
    <lineage>
        <taxon>Bacteria</taxon>
        <taxon>Pseudomonadati</taxon>
        <taxon>Pseudomonadota</taxon>
        <taxon>Alphaproteobacteria</taxon>
        <taxon>Rhodospirillales</taxon>
        <taxon>Magnetovibrionaceae</taxon>
        <taxon>Varunaivibrio</taxon>
    </lineage>
</organism>
<dbReference type="GO" id="GO:0071972">
    <property type="term" value="F:peptidoglycan L,D-transpeptidase activity"/>
    <property type="evidence" value="ECO:0007669"/>
    <property type="project" value="TreeGrafter"/>
</dbReference>
<dbReference type="Pfam" id="PF00905">
    <property type="entry name" value="Transpeptidase"/>
    <property type="match status" value="1"/>
</dbReference>
<dbReference type="InterPro" id="IPR050515">
    <property type="entry name" value="Beta-lactam/transpept"/>
</dbReference>
<keyword evidence="4" id="KW-0997">Cell inner membrane</keyword>
<dbReference type="InterPro" id="IPR012338">
    <property type="entry name" value="Beta-lactam/transpept-like"/>
</dbReference>
<evidence type="ECO:0000256" key="3">
    <source>
        <dbReference type="ARBA" id="ARBA00022475"/>
    </source>
</evidence>
<keyword evidence="7" id="KW-0812">Transmembrane</keyword>
<evidence type="ECO:0000256" key="1">
    <source>
        <dbReference type="ARBA" id="ARBA00004167"/>
    </source>
</evidence>
<comment type="caution">
    <text evidence="16">The sequence shown here is derived from an EMBL/GenBank/DDBJ whole genome shotgun (WGS) entry which is preliminary data.</text>
</comment>
<dbReference type="OrthoDB" id="9766847at2"/>
<evidence type="ECO:0000313" key="16">
    <source>
        <dbReference type="EMBL" id="TCS60990.1"/>
    </source>
</evidence>
<keyword evidence="8" id="KW-0378">Hydrolase</keyword>
<dbReference type="AlphaFoldDB" id="A0A4R3J8W7"/>
<dbReference type="Proteomes" id="UP000295304">
    <property type="component" value="Unassembled WGS sequence"/>
</dbReference>
<keyword evidence="5" id="KW-0121">Carboxypeptidase</keyword>
<dbReference type="Gene3D" id="3.40.710.10">
    <property type="entry name" value="DD-peptidase/beta-lactamase superfamily"/>
    <property type="match status" value="1"/>
</dbReference>
<dbReference type="NCBIfam" id="TIGR03423">
    <property type="entry name" value="pbp2_mrdA"/>
    <property type="match status" value="1"/>
</dbReference>
<keyword evidence="11" id="KW-1133">Transmembrane helix</keyword>
<dbReference type="SUPFAM" id="SSF56519">
    <property type="entry name" value="Penicillin binding protein dimerisation domain"/>
    <property type="match status" value="1"/>
</dbReference>
<evidence type="ECO:0000256" key="9">
    <source>
        <dbReference type="ARBA" id="ARBA00022960"/>
    </source>
</evidence>
<dbReference type="GO" id="GO:0071555">
    <property type="term" value="P:cell wall organization"/>
    <property type="evidence" value="ECO:0007669"/>
    <property type="project" value="UniProtKB-KW"/>
</dbReference>
<keyword evidence="10" id="KW-0573">Peptidoglycan synthesis</keyword>
<gene>
    <name evidence="16" type="ORF">EDD55_109152</name>
</gene>
<evidence type="ECO:0000256" key="8">
    <source>
        <dbReference type="ARBA" id="ARBA00022801"/>
    </source>
</evidence>
<dbReference type="PANTHER" id="PTHR30627">
    <property type="entry name" value="PEPTIDOGLYCAN D,D-TRANSPEPTIDASE"/>
    <property type="match status" value="1"/>
</dbReference>
<dbReference type="GO" id="GO:0005886">
    <property type="term" value="C:plasma membrane"/>
    <property type="evidence" value="ECO:0007669"/>
    <property type="project" value="UniProtKB-SubCell"/>
</dbReference>
<evidence type="ECO:0000256" key="11">
    <source>
        <dbReference type="ARBA" id="ARBA00022989"/>
    </source>
</evidence>
<dbReference type="Gene3D" id="3.90.1310.10">
    <property type="entry name" value="Penicillin-binding protein 2a (Domain 2)"/>
    <property type="match status" value="1"/>
</dbReference>
<dbReference type="GO" id="GO:0009252">
    <property type="term" value="P:peptidoglycan biosynthetic process"/>
    <property type="evidence" value="ECO:0007669"/>
    <property type="project" value="UniProtKB-KW"/>
</dbReference>
<feature type="domain" description="Penicillin-binding protein transpeptidase" evidence="14">
    <location>
        <begin position="261"/>
        <end position="600"/>
    </location>
</feature>
<feature type="domain" description="Penicillin-binding protein dimerisation" evidence="15">
    <location>
        <begin position="60"/>
        <end position="228"/>
    </location>
</feature>
<evidence type="ECO:0000259" key="15">
    <source>
        <dbReference type="Pfam" id="PF03717"/>
    </source>
</evidence>
<dbReference type="GO" id="GO:0008658">
    <property type="term" value="F:penicillin binding"/>
    <property type="evidence" value="ECO:0007669"/>
    <property type="project" value="InterPro"/>
</dbReference>
<dbReference type="SUPFAM" id="SSF56601">
    <property type="entry name" value="beta-lactamase/transpeptidase-like"/>
    <property type="match status" value="1"/>
</dbReference>
<keyword evidence="12" id="KW-0472">Membrane</keyword>
<evidence type="ECO:0000259" key="14">
    <source>
        <dbReference type="Pfam" id="PF00905"/>
    </source>
</evidence>
<evidence type="ECO:0000256" key="12">
    <source>
        <dbReference type="ARBA" id="ARBA00023136"/>
    </source>
</evidence>
<evidence type="ECO:0000256" key="2">
    <source>
        <dbReference type="ARBA" id="ARBA00004236"/>
    </source>
</evidence>
<dbReference type="EMBL" id="SLZW01000009">
    <property type="protein sequence ID" value="TCS60990.1"/>
    <property type="molecule type" value="Genomic_DNA"/>
</dbReference>
<dbReference type="GO" id="GO:0006508">
    <property type="term" value="P:proteolysis"/>
    <property type="evidence" value="ECO:0007669"/>
    <property type="project" value="UniProtKB-KW"/>
</dbReference>
<evidence type="ECO:0000256" key="6">
    <source>
        <dbReference type="ARBA" id="ARBA00022670"/>
    </source>
</evidence>
<dbReference type="InterPro" id="IPR036138">
    <property type="entry name" value="PBP_dimer_sf"/>
</dbReference>